<evidence type="ECO:0000313" key="2">
    <source>
        <dbReference type="EMBL" id="RKN21083.1"/>
    </source>
</evidence>
<reference evidence="2 3" key="1">
    <citation type="submission" date="2018-09" db="EMBL/GenBank/DDBJ databases">
        <title>Micromonospora sp. nov. MS1-9, isolated from a root of Musa sp.</title>
        <authorList>
            <person name="Kuncharoen N."/>
            <person name="Kudo T."/>
            <person name="Ohkuma M."/>
            <person name="Yuki M."/>
            <person name="Tanasupawat S."/>
        </authorList>
    </citation>
    <scope>NUCLEOTIDE SEQUENCE [LARGE SCALE GENOMIC DNA]</scope>
    <source>
        <strain evidence="2 3">NGC1-4</strain>
    </source>
</reference>
<dbReference type="PANTHER" id="PTHR47432">
    <property type="entry name" value="CELL WALL ASSEMBLY REGULATOR SMI1"/>
    <property type="match status" value="1"/>
</dbReference>
<comment type="caution">
    <text evidence="2">The sequence shown here is derived from an EMBL/GenBank/DDBJ whole genome shotgun (WGS) entry which is preliminary data.</text>
</comment>
<accession>A0ABX9REX7</accession>
<dbReference type="InterPro" id="IPR018958">
    <property type="entry name" value="Knr4/Smi1-like_dom"/>
</dbReference>
<gene>
    <name evidence="2" type="ORF">D7147_09805</name>
</gene>
<dbReference type="InterPro" id="IPR051873">
    <property type="entry name" value="KNR4/SMI1_regulator"/>
</dbReference>
<dbReference type="InterPro" id="IPR037883">
    <property type="entry name" value="Knr4/Smi1-like_sf"/>
</dbReference>
<dbReference type="Pfam" id="PF09346">
    <property type="entry name" value="SMI1_KNR4"/>
    <property type="match status" value="1"/>
</dbReference>
<evidence type="ECO:0000313" key="3">
    <source>
        <dbReference type="Proteomes" id="UP000271548"/>
    </source>
</evidence>
<dbReference type="SUPFAM" id="SSF160631">
    <property type="entry name" value="SMI1/KNR4-like"/>
    <property type="match status" value="1"/>
</dbReference>
<keyword evidence="3" id="KW-1185">Reference proteome</keyword>
<dbReference type="SMART" id="SM00860">
    <property type="entry name" value="SMI1_KNR4"/>
    <property type="match status" value="1"/>
</dbReference>
<dbReference type="PANTHER" id="PTHR47432:SF1">
    <property type="entry name" value="CELL WALL ASSEMBLY REGULATOR SMI1"/>
    <property type="match status" value="1"/>
</dbReference>
<dbReference type="Proteomes" id="UP000271548">
    <property type="component" value="Unassembled WGS sequence"/>
</dbReference>
<organism evidence="2 3">
    <name type="scientific">Micromonospora musae</name>
    <dbReference type="NCBI Taxonomy" id="1894970"/>
    <lineage>
        <taxon>Bacteria</taxon>
        <taxon>Bacillati</taxon>
        <taxon>Actinomycetota</taxon>
        <taxon>Actinomycetes</taxon>
        <taxon>Micromonosporales</taxon>
        <taxon>Micromonosporaceae</taxon>
        <taxon>Micromonospora</taxon>
    </lineage>
</organism>
<feature type="domain" description="Knr4/Smi1-like" evidence="1">
    <location>
        <begin position="148"/>
        <end position="300"/>
    </location>
</feature>
<name>A0ABX9REX7_9ACTN</name>
<sequence>MPPSTRIALSAAPSHALRGLRTVGPFARWGRRAPITPRWCGGGDGRALIAARPARRRHYEPETFSCIVAIRVASVKRSIAICESAFSAVQGRPSSASSNTGEKKGTTMSRLRVVTGIGADERVREAWMRVEGGLGRVLPASLPQLAAPAELPAIDAVEVALAVSLPEDFRASLRIHDGTGWPHSGSGQPSPVPLDHLYDTDQIIKATRMWRDGYHPEPDWDDPQVWAHLVDKGTLLLNGPVRPVVGAPGAVVVGDMNGDVHWLLDLDPAPGGTPGQVVRVDIECASWDVLAPSWTQLLVRYAEDLELFAADPDSSTLTIDQDLGPECEWGVSLDLGGTRPAWLRDVQARDPHQ</sequence>
<dbReference type="EMBL" id="RAZS01000003">
    <property type="protein sequence ID" value="RKN21083.1"/>
    <property type="molecule type" value="Genomic_DNA"/>
</dbReference>
<protein>
    <recommendedName>
        <fullName evidence="1">Knr4/Smi1-like domain-containing protein</fullName>
    </recommendedName>
</protein>
<evidence type="ECO:0000259" key="1">
    <source>
        <dbReference type="SMART" id="SM00860"/>
    </source>
</evidence>
<proteinExistence type="predicted"/>